<evidence type="ECO:0000259" key="1">
    <source>
        <dbReference type="PROSITE" id="PS51664"/>
    </source>
</evidence>
<dbReference type="PANTHER" id="PTHR37809">
    <property type="entry name" value="RIBOSOMAL PROTEIN S12 METHYLTHIOTRANSFERASE ACCESSORY FACTOR YCAO"/>
    <property type="match status" value="1"/>
</dbReference>
<sequence length="733" mass="80142">MTLYAENTAKDGVRTAMDVDVRPLGEARSLLVTSSGRLFELDRQPDQLLADLDALAANLDQPPWPELAAVLREAGALERPALEDSRRTEPVVLADSTLFAVVERLAPNATVQPLPAAGAELNAVIDAAGDGELLLMRDRFDPELLVAVDELCAASGARWAPFHLDRGRAWLGPAIQPGHGATYRDLLMRRRCAAQRADLAAALLQPPLNGALRPPDEASLSWLVALFLAEVRRWLTGGASSLVGNEIEADPAGPIIRPHPVLPPPDAEFDPADVSVNHLVSGVDLLRDDRLGIVTSVRRITHHPSIPKELATVQADVADMGRVYPWAPNVVCGGSLFGDAAAAEAAAIGESVERYCGNWVRPDRLRLASYDELTSSGEHALDPAKLVLYSADLYNAPGFPFVPFGPDLRVHWVRGSSLTTGRATWVPASLVYVNWYVGPYADAPKTNYPMYAGLAGGASYDDAVRSGLEEIIERDITMIWWANREPLPVLEPPRRLAALFDGAPAAHGQRAWLVSLDNEFGVPVIAGVVDNEQDEILAIGFGARDNPEQAALKAWAEALTLQEIARDLQEPDGRFWKAVRGGMKRQGFMKPWRADRAYLDDFRPDFRDVGDLECQMQLHLDPRARETVRPWTLAGPRRPLDAVHSLPDRSLGTYQHLVERAGYEILVVDLTTPDVAASGLRVVRVVVPGLVSNFPAAFPFTGHRRLQDAPVDLGWRDEPMPEHELNQFPLPHA</sequence>
<name>A0A7K3M2F8_9ACTN</name>
<dbReference type="Pfam" id="PF02624">
    <property type="entry name" value="YcaO"/>
    <property type="match status" value="1"/>
</dbReference>
<dbReference type="PROSITE" id="PS51664">
    <property type="entry name" value="YCAO"/>
    <property type="match status" value="1"/>
</dbReference>
<dbReference type="RefSeq" id="WP_162449778.1">
    <property type="nucleotide sequence ID" value="NZ_WLZY01000002.1"/>
</dbReference>
<proteinExistence type="predicted"/>
<dbReference type="Gene3D" id="3.30.40.250">
    <property type="match status" value="1"/>
</dbReference>
<dbReference type="Gene3D" id="3.40.50.720">
    <property type="entry name" value="NAD(P)-binding Rossmann-like Domain"/>
    <property type="match status" value="1"/>
</dbReference>
<dbReference type="Gene3D" id="3.30.160.660">
    <property type="match status" value="1"/>
</dbReference>
<feature type="domain" description="YcaO" evidence="1">
    <location>
        <begin position="334"/>
        <end position="733"/>
    </location>
</feature>
<dbReference type="Gene3D" id="3.30.1330.230">
    <property type="match status" value="1"/>
</dbReference>
<dbReference type="InterPro" id="IPR027624">
    <property type="entry name" value="TOMM_cyclo_SagD"/>
</dbReference>
<gene>
    <name evidence="2" type="ORF">F7O44_08475</name>
</gene>
<dbReference type="AlphaFoldDB" id="A0A7K3M2F8"/>
<dbReference type="InterPro" id="IPR003776">
    <property type="entry name" value="YcaO-like_dom"/>
</dbReference>
<keyword evidence="3" id="KW-1185">Reference proteome</keyword>
<dbReference type="EMBL" id="WLZY01000002">
    <property type="protein sequence ID" value="NDL57102.1"/>
    <property type="molecule type" value="Genomic_DNA"/>
</dbReference>
<dbReference type="PANTHER" id="PTHR37809:SF1">
    <property type="entry name" value="RIBOSOMAL PROTEIN S12 METHYLTHIOTRANSFERASE ACCESSORY FACTOR YCAO"/>
    <property type="match status" value="1"/>
</dbReference>
<evidence type="ECO:0000313" key="2">
    <source>
        <dbReference type="EMBL" id="NDL57102.1"/>
    </source>
</evidence>
<protein>
    <recommendedName>
        <fullName evidence="1">YcaO domain-containing protein</fullName>
    </recommendedName>
</protein>
<dbReference type="NCBIfam" id="TIGR03604">
    <property type="entry name" value="TOMM_cyclo_SagD"/>
    <property type="match status" value="1"/>
</dbReference>
<reference evidence="2 3" key="1">
    <citation type="submission" date="2019-11" db="EMBL/GenBank/DDBJ databases">
        <authorList>
            <person name="Li X.-J."/>
            <person name="Feng X.-M."/>
        </authorList>
    </citation>
    <scope>NUCLEOTIDE SEQUENCE [LARGE SCALE GENOMIC DNA]</scope>
    <source>
        <strain evidence="2 3">XMNu-373</strain>
    </source>
</reference>
<evidence type="ECO:0000313" key="3">
    <source>
        <dbReference type="Proteomes" id="UP000460435"/>
    </source>
</evidence>
<dbReference type="Proteomes" id="UP000460435">
    <property type="component" value="Unassembled WGS sequence"/>
</dbReference>
<comment type="caution">
    <text evidence="2">The sequence shown here is derived from an EMBL/GenBank/DDBJ whole genome shotgun (WGS) entry which is preliminary data.</text>
</comment>
<accession>A0A7K3M2F8</accession>
<organism evidence="2 3">
    <name type="scientific">Phytoactinopolyspora mesophila</name>
    <dbReference type="NCBI Taxonomy" id="2650750"/>
    <lineage>
        <taxon>Bacteria</taxon>
        <taxon>Bacillati</taxon>
        <taxon>Actinomycetota</taxon>
        <taxon>Actinomycetes</taxon>
        <taxon>Jiangellales</taxon>
        <taxon>Jiangellaceae</taxon>
        <taxon>Phytoactinopolyspora</taxon>
    </lineage>
</organism>